<feature type="region of interest" description="Disordered" evidence="1">
    <location>
        <begin position="341"/>
        <end position="404"/>
    </location>
</feature>
<organism evidence="3 4">
    <name type="scientific">Suillus plorans</name>
    <dbReference type="NCBI Taxonomy" id="116603"/>
    <lineage>
        <taxon>Eukaryota</taxon>
        <taxon>Fungi</taxon>
        <taxon>Dikarya</taxon>
        <taxon>Basidiomycota</taxon>
        <taxon>Agaricomycotina</taxon>
        <taxon>Agaricomycetes</taxon>
        <taxon>Agaricomycetidae</taxon>
        <taxon>Boletales</taxon>
        <taxon>Suillineae</taxon>
        <taxon>Suillaceae</taxon>
        <taxon>Suillus</taxon>
    </lineage>
</organism>
<evidence type="ECO:0000259" key="2">
    <source>
        <dbReference type="PROSITE" id="PS00028"/>
    </source>
</evidence>
<sequence>MIQSDSLHPQPSPPRTFFCCWDWCRLTFSTVDELASHVRHDHIWQLQPMSKKEIVRMRKQDAAEAQSMTESSGSSVPVPLSNSRSHLSCANSTDQGSSGSQPFASSRAPPSRILSTTSLTPHTSHQSSSFPPPEKTPPLPAVHRVNLHKPSASLQAALAKGRDFPSFAQLSSPADTSSIASLPQSPDLSTLSFRPNIAAQIDSFDRRHSRLSEIAQALNMSLHRSRTDSSSSSQDAVERQLLREDAADVSIQSIQAPETVHNGAAEGAALSTSDDPATIVTGMIVDVADADLQWPESESEHTPANRPRQLSPPAEREDVECIEYRSSPVVTRNDRARHFRSGTLHISPVPKDTAPKSAFGPFQLSQDSQMTSNSSLSQNSTQSHSLVLQTQAPYQSQSYELSQS</sequence>
<feature type="compositionally biased region" description="Low complexity" evidence="1">
    <location>
        <begin position="114"/>
        <end position="129"/>
    </location>
</feature>
<protein>
    <recommendedName>
        <fullName evidence="2">C2H2-type domain-containing protein</fullName>
    </recommendedName>
</protein>
<dbReference type="RefSeq" id="XP_041167116.1">
    <property type="nucleotide sequence ID" value="XM_041301417.1"/>
</dbReference>
<dbReference type="InterPro" id="IPR013087">
    <property type="entry name" value="Znf_C2H2_type"/>
</dbReference>
<evidence type="ECO:0000313" key="4">
    <source>
        <dbReference type="Proteomes" id="UP000719766"/>
    </source>
</evidence>
<evidence type="ECO:0000313" key="3">
    <source>
        <dbReference type="EMBL" id="KAG1806645.1"/>
    </source>
</evidence>
<reference evidence="3" key="1">
    <citation type="journal article" date="2020" name="New Phytol.">
        <title>Comparative genomics reveals dynamic genome evolution in host specialist ectomycorrhizal fungi.</title>
        <authorList>
            <person name="Lofgren L.A."/>
            <person name="Nguyen N.H."/>
            <person name="Vilgalys R."/>
            <person name="Ruytinx J."/>
            <person name="Liao H.L."/>
            <person name="Branco S."/>
            <person name="Kuo A."/>
            <person name="LaButti K."/>
            <person name="Lipzen A."/>
            <person name="Andreopoulos W."/>
            <person name="Pangilinan J."/>
            <person name="Riley R."/>
            <person name="Hundley H."/>
            <person name="Na H."/>
            <person name="Barry K."/>
            <person name="Grigoriev I.V."/>
            <person name="Stajich J.E."/>
            <person name="Kennedy P.G."/>
        </authorList>
    </citation>
    <scope>NUCLEOTIDE SEQUENCE</scope>
    <source>
        <strain evidence="3">S12</strain>
    </source>
</reference>
<evidence type="ECO:0000256" key="1">
    <source>
        <dbReference type="SAM" id="MobiDB-lite"/>
    </source>
</evidence>
<feature type="compositionally biased region" description="Low complexity" evidence="1">
    <location>
        <begin position="364"/>
        <end position="385"/>
    </location>
</feature>
<dbReference type="Proteomes" id="UP000719766">
    <property type="component" value="Unassembled WGS sequence"/>
</dbReference>
<dbReference type="OrthoDB" id="2690228at2759"/>
<gene>
    <name evidence="3" type="ORF">HD556DRAFT_1323269</name>
</gene>
<dbReference type="AlphaFoldDB" id="A0A9P7J7G0"/>
<keyword evidence="4" id="KW-1185">Reference proteome</keyword>
<feature type="compositionally biased region" description="Polar residues" evidence="1">
    <location>
        <begin position="66"/>
        <end position="104"/>
    </location>
</feature>
<proteinExistence type="predicted"/>
<dbReference type="PROSITE" id="PS00028">
    <property type="entry name" value="ZINC_FINGER_C2H2_1"/>
    <property type="match status" value="1"/>
</dbReference>
<feature type="region of interest" description="Disordered" evidence="1">
    <location>
        <begin position="55"/>
        <end position="142"/>
    </location>
</feature>
<name>A0A9P7J7G0_9AGAM</name>
<dbReference type="EMBL" id="JABBWE010000002">
    <property type="protein sequence ID" value="KAG1806645.1"/>
    <property type="molecule type" value="Genomic_DNA"/>
</dbReference>
<feature type="region of interest" description="Disordered" evidence="1">
    <location>
        <begin position="295"/>
        <end position="318"/>
    </location>
</feature>
<accession>A0A9P7J7G0</accession>
<comment type="caution">
    <text evidence="3">The sequence shown here is derived from an EMBL/GenBank/DDBJ whole genome shotgun (WGS) entry which is preliminary data.</text>
</comment>
<feature type="compositionally biased region" description="Polar residues" evidence="1">
    <location>
        <begin position="386"/>
        <end position="404"/>
    </location>
</feature>
<feature type="domain" description="C2H2-type" evidence="2">
    <location>
        <begin position="19"/>
        <end position="42"/>
    </location>
</feature>
<feature type="compositionally biased region" description="Pro residues" evidence="1">
    <location>
        <begin position="130"/>
        <end position="140"/>
    </location>
</feature>
<dbReference type="GeneID" id="64595181"/>